<gene>
    <name evidence="3" type="ordered locus">SBI_05248</name>
</gene>
<dbReference type="HOGENOM" id="CLU_068979_5_4_11"/>
<dbReference type="eggNOG" id="COG1335">
    <property type="taxonomic scope" value="Bacteria"/>
</dbReference>
<dbReference type="KEGG" id="sbh:SBI_05248"/>
<proteinExistence type="predicted"/>
<dbReference type="AlphaFoldDB" id="D7C6Y1"/>
<dbReference type="InterPro" id="IPR050272">
    <property type="entry name" value="Isochorismatase-like_hydrls"/>
</dbReference>
<reference evidence="3 4" key="1">
    <citation type="journal article" date="2010" name="J. Bacteriol.">
        <title>Genome sequence of the milbemycin-producing bacterium Streptomyces bingchenggensis.</title>
        <authorList>
            <person name="Wang X.J."/>
            <person name="Yan Y.J."/>
            <person name="Zhang B."/>
            <person name="An J."/>
            <person name="Wang J.J."/>
            <person name="Tian J."/>
            <person name="Jiang L."/>
            <person name="Chen Y.H."/>
            <person name="Huang S.X."/>
            <person name="Yin M."/>
            <person name="Zhang J."/>
            <person name="Gao A.L."/>
            <person name="Liu C.X."/>
            <person name="Zhu Z.X."/>
            <person name="Xiang W.S."/>
        </authorList>
    </citation>
    <scope>NUCLEOTIDE SEQUENCE [LARGE SCALE GENOMIC DNA]</scope>
    <source>
        <strain evidence="3 4">BCW-1</strain>
    </source>
</reference>
<dbReference type="PANTHER" id="PTHR43540">
    <property type="entry name" value="PEROXYUREIDOACRYLATE/UREIDOACRYLATE AMIDOHYDROLASE-RELATED"/>
    <property type="match status" value="1"/>
</dbReference>
<dbReference type="STRING" id="749414.SBI_05248"/>
<dbReference type="PATRIC" id="fig|749414.3.peg.5423"/>
<dbReference type="Pfam" id="PF00857">
    <property type="entry name" value="Isochorismatase"/>
    <property type="match status" value="1"/>
</dbReference>
<evidence type="ECO:0000256" key="1">
    <source>
        <dbReference type="ARBA" id="ARBA00022801"/>
    </source>
</evidence>
<dbReference type="GO" id="GO:0016787">
    <property type="term" value="F:hydrolase activity"/>
    <property type="evidence" value="ECO:0007669"/>
    <property type="project" value="UniProtKB-KW"/>
</dbReference>
<dbReference type="EMBL" id="CP002047">
    <property type="protein sequence ID" value="ADI08368.1"/>
    <property type="molecule type" value="Genomic_DNA"/>
</dbReference>
<organism evidence="3 4">
    <name type="scientific">Streptomyces bingchenggensis (strain BCW-1)</name>
    <dbReference type="NCBI Taxonomy" id="749414"/>
    <lineage>
        <taxon>Bacteria</taxon>
        <taxon>Bacillati</taxon>
        <taxon>Actinomycetota</taxon>
        <taxon>Actinomycetes</taxon>
        <taxon>Kitasatosporales</taxon>
        <taxon>Streptomycetaceae</taxon>
        <taxon>Streptomyces</taxon>
    </lineage>
</organism>
<feature type="domain" description="Isochorismatase-like" evidence="2">
    <location>
        <begin position="10"/>
        <end position="147"/>
    </location>
</feature>
<dbReference type="CDD" id="cd01014">
    <property type="entry name" value="nicotinamidase_related"/>
    <property type="match status" value="1"/>
</dbReference>
<dbReference type="RefSeq" id="WP_014177834.1">
    <property type="nucleotide sequence ID" value="NC_016582.1"/>
</dbReference>
<evidence type="ECO:0000313" key="4">
    <source>
        <dbReference type="Proteomes" id="UP000000377"/>
    </source>
</evidence>
<evidence type="ECO:0000259" key="2">
    <source>
        <dbReference type="Pfam" id="PF00857"/>
    </source>
</evidence>
<name>D7C6Y1_STRBB</name>
<dbReference type="Proteomes" id="UP000000377">
    <property type="component" value="Chromosome"/>
</dbReference>
<dbReference type="Gene3D" id="3.40.50.850">
    <property type="entry name" value="Isochorismatase-like"/>
    <property type="match status" value="1"/>
</dbReference>
<accession>D7C6Y1</accession>
<sequence length="213" mass="22213">MTAAAPPAQALIVVDVQSAFVSGPAAVPGAPRLLERVEDLTARARTAGALVVHLQNDGPAGAADEPKTPGWELHLPVREGQREVVIRKPEDDGFKDTPLGELLTGMGIQALAVCGVMSEMCVSATARTALALGYRVVLPHDAHATYDIPAAAGISDVVPAAIVSRVAEWALGGEAEIVPRAADVAFVRPARERAASLSPVHQQIPPEQQPAQR</sequence>
<evidence type="ECO:0000313" key="3">
    <source>
        <dbReference type="EMBL" id="ADI08368.1"/>
    </source>
</evidence>
<keyword evidence="1" id="KW-0378">Hydrolase</keyword>
<dbReference type="InterPro" id="IPR036380">
    <property type="entry name" value="Isochorismatase-like_sf"/>
</dbReference>
<dbReference type="SUPFAM" id="SSF52499">
    <property type="entry name" value="Isochorismatase-like hydrolases"/>
    <property type="match status" value="1"/>
</dbReference>
<dbReference type="PANTHER" id="PTHR43540:SF1">
    <property type="entry name" value="ISOCHORISMATASE HYDROLASE"/>
    <property type="match status" value="1"/>
</dbReference>
<dbReference type="InterPro" id="IPR000868">
    <property type="entry name" value="Isochorismatase-like_dom"/>
</dbReference>
<keyword evidence="4" id="KW-1185">Reference proteome</keyword>
<protein>
    <submittedName>
        <fullName evidence="3">Putative isochorismatase</fullName>
    </submittedName>
</protein>